<dbReference type="Proteomes" id="UP001292094">
    <property type="component" value="Unassembled WGS sequence"/>
</dbReference>
<reference evidence="1" key="1">
    <citation type="submission" date="2023-11" db="EMBL/GenBank/DDBJ databases">
        <title>Genome assemblies of two species of porcelain crab, Petrolisthes cinctipes and Petrolisthes manimaculis (Anomura: Porcellanidae).</title>
        <authorList>
            <person name="Angst P."/>
        </authorList>
    </citation>
    <scope>NUCLEOTIDE SEQUENCE</scope>
    <source>
        <strain evidence="1">PB745_02</strain>
        <tissue evidence="1">Gill</tissue>
    </source>
</reference>
<dbReference type="EMBL" id="JAWZYT010001602">
    <property type="protein sequence ID" value="KAK4310745.1"/>
    <property type="molecule type" value="Genomic_DNA"/>
</dbReference>
<accession>A0AAE1U944</accession>
<organism evidence="1 2">
    <name type="scientific">Petrolisthes manimaculis</name>
    <dbReference type="NCBI Taxonomy" id="1843537"/>
    <lineage>
        <taxon>Eukaryota</taxon>
        <taxon>Metazoa</taxon>
        <taxon>Ecdysozoa</taxon>
        <taxon>Arthropoda</taxon>
        <taxon>Crustacea</taxon>
        <taxon>Multicrustacea</taxon>
        <taxon>Malacostraca</taxon>
        <taxon>Eumalacostraca</taxon>
        <taxon>Eucarida</taxon>
        <taxon>Decapoda</taxon>
        <taxon>Pleocyemata</taxon>
        <taxon>Anomura</taxon>
        <taxon>Galatheoidea</taxon>
        <taxon>Porcellanidae</taxon>
        <taxon>Petrolisthes</taxon>
    </lineage>
</organism>
<protein>
    <submittedName>
        <fullName evidence="1">Uncharacterized protein</fullName>
    </submittedName>
</protein>
<proteinExistence type="predicted"/>
<dbReference type="AlphaFoldDB" id="A0AAE1U944"/>
<keyword evidence="2" id="KW-1185">Reference proteome</keyword>
<comment type="caution">
    <text evidence="1">The sequence shown here is derived from an EMBL/GenBank/DDBJ whole genome shotgun (WGS) entry which is preliminary data.</text>
</comment>
<evidence type="ECO:0000313" key="1">
    <source>
        <dbReference type="EMBL" id="KAK4310745.1"/>
    </source>
</evidence>
<name>A0AAE1U944_9EUCA</name>
<evidence type="ECO:0000313" key="2">
    <source>
        <dbReference type="Proteomes" id="UP001292094"/>
    </source>
</evidence>
<gene>
    <name evidence="1" type="ORF">Pmani_017731</name>
</gene>
<sequence>MAEVEKGKEKDTLIPQDDWDCTLKAWRIKPTTTGLQEPKGEEEHCVGYTVYLGRRVKGRYRQGQEICGGRNGGDGGERNVGDGGGRNLMGMVEKEGIVEQEEEDCQFFTSRCQSQTSY</sequence>